<dbReference type="SUPFAM" id="SSF55083">
    <property type="entry name" value="6-hydroxymethyl-7,8-dihydropterin pyrophosphokinase, HPPK"/>
    <property type="match status" value="1"/>
</dbReference>
<proteinExistence type="inferred from homology"/>
<evidence type="ECO:0000256" key="8">
    <source>
        <dbReference type="ARBA" id="ARBA00022840"/>
    </source>
</evidence>
<name>A0A369AKA2_9BURK</name>
<evidence type="ECO:0000256" key="12">
    <source>
        <dbReference type="ARBA" id="ARBA00033413"/>
    </source>
</evidence>
<dbReference type="EMBL" id="QPJU01000004">
    <property type="protein sequence ID" value="RCX09790.1"/>
    <property type="molecule type" value="Genomic_DNA"/>
</dbReference>
<evidence type="ECO:0000256" key="9">
    <source>
        <dbReference type="ARBA" id="ARBA00022909"/>
    </source>
</evidence>
<feature type="compositionally biased region" description="Low complexity" evidence="13">
    <location>
        <begin position="10"/>
        <end position="22"/>
    </location>
</feature>
<evidence type="ECO:0000256" key="1">
    <source>
        <dbReference type="ARBA" id="ARBA00005051"/>
    </source>
</evidence>
<keyword evidence="6" id="KW-0547">Nucleotide-binding</keyword>
<dbReference type="GO" id="GO:0003848">
    <property type="term" value="F:2-amino-4-hydroxy-6-hydroxymethyldihydropteridine diphosphokinase activity"/>
    <property type="evidence" value="ECO:0007669"/>
    <property type="project" value="UniProtKB-EC"/>
</dbReference>
<keyword evidence="16" id="KW-1185">Reference proteome</keyword>
<dbReference type="PANTHER" id="PTHR43071">
    <property type="entry name" value="2-AMINO-4-HYDROXY-6-HYDROXYMETHYLDIHYDROPTERIDINE PYROPHOSPHOKINASE"/>
    <property type="match status" value="1"/>
</dbReference>
<evidence type="ECO:0000256" key="6">
    <source>
        <dbReference type="ARBA" id="ARBA00022741"/>
    </source>
</evidence>
<comment type="pathway">
    <text evidence="1">Cofactor biosynthesis; tetrahydrofolate biosynthesis; 2-amino-4-hydroxy-6-hydroxymethyl-7,8-dihydropteridine diphosphate from 7,8-dihydroneopterin triphosphate: step 4/4.</text>
</comment>
<dbReference type="UniPathway" id="UPA00077">
    <property type="reaction ID" value="UER00155"/>
</dbReference>
<evidence type="ECO:0000256" key="7">
    <source>
        <dbReference type="ARBA" id="ARBA00022777"/>
    </source>
</evidence>
<dbReference type="InterPro" id="IPR035907">
    <property type="entry name" value="Hppk_sf"/>
</dbReference>
<comment type="function">
    <text evidence="10">Catalyzes the transfer of pyrophosphate from adenosine triphosphate (ATP) to 6-hydroxymethyl-7,8-dihydropterin, an enzymatic step in folate biosynthesis pathway.</text>
</comment>
<feature type="region of interest" description="Disordered" evidence="13">
    <location>
        <begin position="1"/>
        <end position="22"/>
    </location>
</feature>
<comment type="caution">
    <text evidence="15">The sequence shown here is derived from an EMBL/GenBank/DDBJ whole genome shotgun (WGS) entry which is preliminary data.</text>
</comment>
<dbReference type="InterPro" id="IPR000550">
    <property type="entry name" value="Hppk"/>
</dbReference>
<evidence type="ECO:0000313" key="16">
    <source>
        <dbReference type="Proteomes" id="UP000252174"/>
    </source>
</evidence>
<gene>
    <name evidence="15" type="ORF">DFR45_104157</name>
</gene>
<dbReference type="NCBIfam" id="TIGR01498">
    <property type="entry name" value="folK"/>
    <property type="match status" value="1"/>
</dbReference>
<keyword evidence="5" id="KW-0808">Transferase</keyword>
<evidence type="ECO:0000256" key="4">
    <source>
        <dbReference type="ARBA" id="ARBA00016218"/>
    </source>
</evidence>
<dbReference type="GO" id="GO:0046654">
    <property type="term" value="P:tetrahydrofolate biosynthetic process"/>
    <property type="evidence" value="ECO:0007669"/>
    <property type="project" value="UniProtKB-UniPathway"/>
</dbReference>
<feature type="domain" description="7,8-dihydro-6-hydroxymethylpterin-pyrophosphokinase" evidence="14">
    <location>
        <begin position="118"/>
        <end position="129"/>
    </location>
</feature>
<dbReference type="CDD" id="cd00483">
    <property type="entry name" value="HPPK"/>
    <property type="match status" value="1"/>
</dbReference>
<dbReference type="PROSITE" id="PS00794">
    <property type="entry name" value="HPPK"/>
    <property type="match status" value="1"/>
</dbReference>
<comment type="similarity">
    <text evidence="2">Belongs to the HPPK family.</text>
</comment>
<sequence>MPPPRRTDHPNGAAQNAAPPSASPAAVRMVEAVSAGIGLGANLGDCAATLRQALQGIAALPGTQLLRQSSLYRSAPVAATGPDYVNAVAEILTTLSPQALLQALQNLEHAAGRERPYRNAPRTLDLDILWWGELQLHTPTLTVPHPRMHERAFVLLPLAEIAPERVTPEQLRAVQGQRVERLG</sequence>
<dbReference type="GO" id="GO:0016301">
    <property type="term" value="F:kinase activity"/>
    <property type="evidence" value="ECO:0007669"/>
    <property type="project" value="UniProtKB-KW"/>
</dbReference>
<evidence type="ECO:0000256" key="3">
    <source>
        <dbReference type="ARBA" id="ARBA00013253"/>
    </source>
</evidence>
<accession>A0A369AKA2</accession>
<evidence type="ECO:0000256" key="5">
    <source>
        <dbReference type="ARBA" id="ARBA00022679"/>
    </source>
</evidence>
<dbReference type="Pfam" id="PF01288">
    <property type="entry name" value="HPPK"/>
    <property type="match status" value="1"/>
</dbReference>
<protein>
    <recommendedName>
        <fullName evidence="4">2-amino-4-hydroxy-6-hydroxymethyldihydropteridine pyrophosphokinase</fullName>
        <ecNumber evidence="3">2.7.6.3</ecNumber>
    </recommendedName>
    <alternativeName>
        <fullName evidence="11">6-hydroxymethyl-7,8-dihydropterin pyrophosphokinase</fullName>
    </alternativeName>
    <alternativeName>
        <fullName evidence="12">7,8-dihydro-6-hydroxymethylpterin-pyrophosphokinase</fullName>
    </alternativeName>
</protein>
<keyword evidence="8" id="KW-0067">ATP-binding</keyword>
<dbReference type="EC" id="2.7.6.3" evidence="3"/>
<dbReference type="Gene3D" id="3.30.70.560">
    <property type="entry name" value="7,8-Dihydro-6-hydroxymethylpterin-pyrophosphokinase HPPK"/>
    <property type="match status" value="1"/>
</dbReference>
<evidence type="ECO:0000256" key="13">
    <source>
        <dbReference type="SAM" id="MobiDB-lite"/>
    </source>
</evidence>
<dbReference type="Proteomes" id="UP000252174">
    <property type="component" value="Unassembled WGS sequence"/>
</dbReference>
<evidence type="ECO:0000256" key="10">
    <source>
        <dbReference type="ARBA" id="ARBA00029409"/>
    </source>
</evidence>
<evidence type="ECO:0000256" key="2">
    <source>
        <dbReference type="ARBA" id="ARBA00005810"/>
    </source>
</evidence>
<evidence type="ECO:0000313" key="15">
    <source>
        <dbReference type="EMBL" id="RCX09790.1"/>
    </source>
</evidence>
<dbReference type="GO" id="GO:0005524">
    <property type="term" value="F:ATP binding"/>
    <property type="evidence" value="ECO:0007669"/>
    <property type="project" value="UniProtKB-KW"/>
</dbReference>
<keyword evidence="9" id="KW-0289">Folate biosynthesis</keyword>
<keyword evidence="7 15" id="KW-0418">Kinase</keyword>
<organism evidence="15 16">
    <name type="scientific">Extensimonas vulgaris</name>
    <dbReference type="NCBI Taxonomy" id="1031594"/>
    <lineage>
        <taxon>Bacteria</taxon>
        <taxon>Pseudomonadati</taxon>
        <taxon>Pseudomonadota</taxon>
        <taxon>Betaproteobacteria</taxon>
        <taxon>Burkholderiales</taxon>
        <taxon>Comamonadaceae</taxon>
        <taxon>Extensimonas</taxon>
    </lineage>
</organism>
<evidence type="ECO:0000256" key="11">
    <source>
        <dbReference type="ARBA" id="ARBA00029766"/>
    </source>
</evidence>
<dbReference type="PANTHER" id="PTHR43071:SF1">
    <property type="entry name" value="2-AMINO-4-HYDROXY-6-HYDROXYMETHYLDIHYDROPTERIDINE PYROPHOSPHOKINASE"/>
    <property type="match status" value="1"/>
</dbReference>
<dbReference type="GO" id="GO:0046656">
    <property type="term" value="P:folic acid biosynthetic process"/>
    <property type="evidence" value="ECO:0007669"/>
    <property type="project" value="UniProtKB-KW"/>
</dbReference>
<evidence type="ECO:0000259" key="14">
    <source>
        <dbReference type="PROSITE" id="PS00794"/>
    </source>
</evidence>
<dbReference type="AlphaFoldDB" id="A0A369AKA2"/>
<reference evidence="15 16" key="1">
    <citation type="submission" date="2018-07" db="EMBL/GenBank/DDBJ databases">
        <title>Genomic Encyclopedia of Type Strains, Phase IV (KMG-IV): sequencing the most valuable type-strain genomes for metagenomic binning, comparative biology and taxonomic classification.</title>
        <authorList>
            <person name="Goeker M."/>
        </authorList>
    </citation>
    <scope>NUCLEOTIDE SEQUENCE [LARGE SCALE GENOMIC DNA]</scope>
    <source>
        <strain evidence="15 16">DSM 100911</strain>
    </source>
</reference>